<dbReference type="SUPFAM" id="SSF53092">
    <property type="entry name" value="Creatinase/prolidase N-terminal domain"/>
    <property type="match status" value="1"/>
</dbReference>
<dbReference type="Pfam" id="PF00557">
    <property type="entry name" value="Peptidase_M24"/>
    <property type="match status" value="1"/>
</dbReference>
<dbReference type="InterPro" id="IPR000587">
    <property type="entry name" value="Creatinase_N"/>
</dbReference>
<evidence type="ECO:0000313" key="3">
    <source>
        <dbReference type="EMBL" id="MCP8938443.1"/>
    </source>
</evidence>
<proteinExistence type="predicted"/>
<dbReference type="SUPFAM" id="SSF55920">
    <property type="entry name" value="Creatinase/aminopeptidase"/>
    <property type="match status" value="1"/>
</dbReference>
<evidence type="ECO:0000259" key="1">
    <source>
        <dbReference type="Pfam" id="PF00557"/>
    </source>
</evidence>
<dbReference type="Gene3D" id="3.90.230.10">
    <property type="entry name" value="Creatinase/methionine aminopeptidase superfamily"/>
    <property type="match status" value="1"/>
</dbReference>
<dbReference type="PANTHER" id="PTHR46112:SF3">
    <property type="entry name" value="AMINOPEPTIDASE YPDF"/>
    <property type="match status" value="1"/>
</dbReference>
<evidence type="ECO:0000259" key="2">
    <source>
        <dbReference type="Pfam" id="PF01321"/>
    </source>
</evidence>
<dbReference type="Pfam" id="PF01321">
    <property type="entry name" value="Creatinase_N"/>
    <property type="match status" value="1"/>
</dbReference>
<protein>
    <submittedName>
        <fullName evidence="3">Xaa-Pro peptidase family protein</fullName>
    </submittedName>
</protein>
<dbReference type="RefSeq" id="WP_254740383.1">
    <property type="nucleotide sequence ID" value="NZ_JANCLU010000006.1"/>
</dbReference>
<dbReference type="InterPro" id="IPR050659">
    <property type="entry name" value="Peptidase_M24B"/>
</dbReference>
<name>A0ABT1LBK6_9HYPH</name>
<dbReference type="InterPro" id="IPR029149">
    <property type="entry name" value="Creatin/AminoP/Spt16_N"/>
</dbReference>
<comment type="caution">
    <text evidence="3">The sequence shown here is derived from an EMBL/GenBank/DDBJ whole genome shotgun (WGS) entry which is preliminary data.</text>
</comment>
<dbReference type="InterPro" id="IPR000994">
    <property type="entry name" value="Pept_M24"/>
</dbReference>
<dbReference type="InterPro" id="IPR036005">
    <property type="entry name" value="Creatinase/aminopeptidase-like"/>
</dbReference>
<reference evidence="3 4" key="1">
    <citation type="submission" date="2022-07" db="EMBL/GenBank/DDBJ databases">
        <authorList>
            <person name="Li W.-J."/>
            <person name="Deng Q.-Q."/>
        </authorList>
    </citation>
    <scope>NUCLEOTIDE SEQUENCE [LARGE SCALE GENOMIC DNA]</scope>
    <source>
        <strain evidence="3 4">SYSU M60028</strain>
    </source>
</reference>
<accession>A0ABT1LBK6</accession>
<feature type="domain" description="Peptidase M24" evidence="1">
    <location>
        <begin position="146"/>
        <end position="349"/>
    </location>
</feature>
<dbReference type="Gene3D" id="3.40.350.10">
    <property type="entry name" value="Creatinase/prolidase N-terminal domain"/>
    <property type="match status" value="1"/>
</dbReference>
<feature type="domain" description="Creatinase N-terminal" evidence="2">
    <location>
        <begin position="5"/>
        <end position="137"/>
    </location>
</feature>
<dbReference type="InterPro" id="IPR001714">
    <property type="entry name" value="Pept_M24_MAP"/>
</dbReference>
<dbReference type="PRINTS" id="PR00599">
    <property type="entry name" value="MAPEPTIDASE"/>
</dbReference>
<gene>
    <name evidence="3" type="ORF">NK718_07935</name>
</gene>
<organism evidence="3 4">
    <name type="scientific">Alsobacter ponti</name>
    <dbReference type="NCBI Taxonomy" id="2962936"/>
    <lineage>
        <taxon>Bacteria</taxon>
        <taxon>Pseudomonadati</taxon>
        <taxon>Pseudomonadota</taxon>
        <taxon>Alphaproteobacteria</taxon>
        <taxon>Hyphomicrobiales</taxon>
        <taxon>Alsobacteraceae</taxon>
        <taxon>Alsobacter</taxon>
    </lineage>
</organism>
<dbReference type="EMBL" id="JANCLU010000006">
    <property type="protein sequence ID" value="MCP8938443.1"/>
    <property type="molecule type" value="Genomic_DNA"/>
</dbReference>
<dbReference type="Proteomes" id="UP001205890">
    <property type="component" value="Unassembled WGS sequence"/>
</dbReference>
<evidence type="ECO:0000313" key="4">
    <source>
        <dbReference type="Proteomes" id="UP001205890"/>
    </source>
</evidence>
<sequence length="366" mass="39803">MEDARLSAFATVMQQESLHAVALVPGANFRRVFGKDFHQNERPLVVLALASGQAKAVVPHLEMASFAKLEFKGEVFPWRDEEGFEAAFQACGSAAGALKTIGVEGQRMRVFEYLALCRAFPGAVVSDAHKKISQLRVLKTPAEIETLRRAVQVSEAALEATLRQVRVGLTETQVESILLNELFANGAEGLSFAPIVAAGSNSAQPHAKARPDYRIQEGDALLIDFGARVQGYCADLTRTVFVAKVSDEDRVFYDTVARANAAGREAARPGLPAGELDDLVLRVLETSPYRAFTRHKTGHGLGLDVHEEPYIMRGNATALRPGMVFTIEPGLYQLGKVGVRIEDDVVITENGCEVLSSFPRDLRIVG</sequence>
<keyword evidence="4" id="KW-1185">Reference proteome</keyword>
<dbReference type="PANTHER" id="PTHR46112">
    <property type="entry name" value="AMINOPEPTIDASE"/>
    <property type="match status" value="1"/>
</dbReference>